<evidence type="ECO:0000256" key="3">
    <source>
        <dbReference type="ARBA" id="ARBA00023237"/>
    </source>
</evidence>
<sequence length="622" mass="69548">MFHSFARSKYSILLLFTFFFIFHTSSNAETPEIQISSVTLKKINQQEEIRIKGTASLVSTVYELPNPPRIVVDIADAKIAKDFVQSIENENIKLATSEVPGAKSSISRFEFTLPEAISFNTKQNENEIVLLLAGNNSVSKNGETSVNQQQPVNVSSGTKQAKFSDVSITKENKRTKIQLLFDETVSKYNKSTVDKSGNIPPQLIIDIDNATSDDAALTDRKVDTALSKIQIARRDTGLRFSFHSSSDALFPYSINAISNGLEIIVDEARSKDQVTSIINQQKTIDTQLPSINPLDAKPSPKAKEQQMQDAFNFSGYNKERITVEFQKMDLHNVFNFLRQVSGVNIVVDESVEGALTLVLDDVPWDFALDIILNLKDLEKEERFNTLVIYPKGKGFKWPEQAQNNLSFEADSAVMERDTLIVQQQEKQSAEIIEAKELITKGRGAERQENFETAAGLYEQALEKWPKNSKLANKIASIYLVQLQQNAKSLYFAKRAIEADPRNESALLNAAIASANMQDTRQAESYFKQSTSGPKPLKESLLNYAAFSEHHRDLRSALAALNRHDSLYGKNLDSMVATARIHDKLGEEKQATAQYRAILSSGFQIPPDLEKFIKGRVAVHPTL</sequence>
<feature type="domain" description="Secretin/TonB short N-terminal" evidence="5">
    <location>
        <begin position="343"/>
        <end position="391"/>
    </location>
</feature>
<evidence type="ECO:0000313" key="6">
    <source>
        <dbReference type="EMBL" id="ADW19345.1"/>
    </source>
</evidence>
<dbReference type="InterPro" id="IPR011662">
    <property type="entry name" value="Secretin/TonB_short_N"/>
</dbReference>
<protein>
    <submittedName>
        <fullName evidence="6">Secretin/TonB short domain protein</fullName>
    </submittedName>
</protein>
<keyword evidence="4" id="KW-0732">Signal</keyword>
<dbReference type="Gene3D" id="3.30.1370.130">
    <property type="match status" value="1"/>
</dbReference>
<evidence type="ECO:0000256" key="4">
    <source>
        <dbReference type="SAM" id="SignalP"/>
    </source>
</evidence>
<dbReference type="PANTHER" id="PTHR30604:SF1">
    <property type="entry name" value="DNA UTILIZATION PROTEIN HOFQ"/>
    <property type="match status" value="1"/>
</dbReference>
<organism evidence="6 7">
    <name type="scientific">Desulfobulbus propionicus (strain ATCC 33891 / DSM 2032 / VKM B-1956 / 1pr3)</name>
    <dbReference type="NCBI Taxonomy" id="577650"/>
    <lineage>
        <taxon>Bacteria</taxon>
        <taxon>Pseudomonadati</taxon>
        <taxon>Thermodesulfobacteriota</taxon>
        <taxon>Desulfobulbia</taxon>
        <taxon>Desulfobulbales</taxon>
        <taxon>Desulfobulbaceae</taxon>
        <taxon>Desulfobulbus</taxon>
    </lineage>
</organism>
<dbReference type="PANTHER" id="PTHR30604">
    <property type="entry name" value="PROTEIN TRANSPORT PROTEIN HOFQ"/>
    <property type="match status" value="1"/>
</dbReference>
<dbReference type="KEGG" id="dpr:Despr_3217"/>
<dbReference type="GO" id="GO:0019867">
    <property type="term" value="C:outer membrane"/>
    <property type="evidence" value="ECO:0007669"/>
    <property type="project" value="InterPro"/>
</dbReference>
<dbReference type="AlphaFoldDB" id="A0A7U3YPV4"/>
<accession>A0A7U3YPV4</accession>
<dbReference type="InterPro" id="IPR011990">
    <property type="entry name" value="TPR-like_helical_dom_sf"/>
</dbReference>
<evidence type="ECO:0000256" key="1">
    <source>
        <dbReference type="ARBA" id="ARBA00022448"/>
    </source>
</evidence>
<reference evidence="6 7" key="1">
    <citation type="journal article" date="2011" name="Stand. Genomic Sci.">
        <title>Complete genome sequence of Desulfobulbus propionicus type strain (1pr3).</title>
        <authorList>
            <person name="Pagani I."/>
            <person name="Lapidus A."/>
            <person name="Nolan M."/>
            <person name="Lucas S."/>
            <person name="Hammon N."/>
            <person name="Deshpande S."/>
            <person name="Cheng J.F."/>
            <person name="Chertkov O."/>
            <person name="Davenport K."/>
            <person name="Tapia R."/>
            <person name="Han C."/>
            <person name="Goodwin L."/>
            <person name="Pitluck S."/>
            <person name="Liolios K."/>
            <person name="Mavromatis K."/>
            <person name="Ivanova N."/>
            <person name="Mikhailova N."/>
            <person name="Pati A."/>
            <person name="Chen A."/>
            <person name="Palaniappan K."/>
            <person name="Land M."/>
            <person name="Hauser L."/>
            <person name="Chang Y.J."/>
            <person name="Jeffries C.D."/>
            <person name="Detter J.C."/>
            <person name="Brambilla E."/>
            <person name="Kannan K.P."/>
            <person name="Djao O.D."/>
            <person name="Rohde M."/>
            <person name="Pukall R."/>
            <person name="Spring S."/>
            <person name="Goker M."/>
            <person name="Sikorski J."/>
            <person name="Woyke T."/>
            <person name="Bristow J."/>
            <person name="Eisen J.A."/>
            <person name="Markowitz V."/>
            <person name="Hugenholtz P."/>
            <person name="Kyrpides N.C."/>
            <person name="Klenk H.P."/>
        </authorList>
    </citation>
    <scope>NUCLEOTIDE SEQUENCE [LARGE SCALE GENOMIC DNA]</scope>
    <source>
        <strain evidence="7">ATCC 33891 / DSM 2032 / 1pr3</strain>
    </source>
</reference>
<evidence type="ECO:0000313" key="7">
    <source>
        <dbReference type="Proteomes" id="UP000006365"/>
    </source>
</evidence>
<dbReference type="EMBL" id="CP002364">
    <property type="protein sequence ID" value="ADW19345.1"/>
    <property type="molecule type" value="Genomic_DNA"/>
</dbReference>
<dbReference type="SUPFAM" id="SSF48452">
    <property type="entry name" value="TPR-like"/>
    <property type="match status" value="1"/>
</dbReference>
<evidence type="ECO:0000256" key="2">
    <source>
        <dbReference type="ARBA" id="ARBA00023136"/>
    </source>
</evidence>
<dbReference type="InterPro" id="IPR051808">
    <property type="entry name" value="Type_IV_pilus_biogenesis"/>
</dbReference>
<feature type="chain" id="PRO_5031138124" evidence="4">
    <location>
        <begin position="29"/>
        <end position="622"/>
    </location>
</feature>
<proteinExistence type="predicted"/>
<keyword evidence="2" id="KW-0472">Membrane</keyword>
<evidence type="ECO:0000259" key="5">
    <source>
        <dbReference type="SMART" id="SM00965"/>
    </source>
</evidence>
<dbReference type="Gene3D" id="2.60.40.3500">
    <property type="match status" value="1"/>
</dbReference>
<dbReference type="SMART" id="SM00965">
    <property type="entry name" value="STN"/>
    <property type="match status" value="1"/>
</dbReference>
<keyword evidence="1" id="KW-0813">Transport</keyword>
<gene>
    <name evidence="6" type="ordered locus">Despr_3217</name>
</gene>
<keyword evidence="7" id="KW-1185">Reference proteome</keyword>
<dbReference type="Proteomes" id="UP000006365">
    <property type="component" value="Chromosome"/>
</dbReference>
<name>A0A7U3YPV4_DESPD</name>
<keyword evidence="3" id="KW-0998">Cell outer membrane</keyword>
<feature type="signal peptide" evidence="4">
    <location>
        <begin position="1"/>
        <end position="28"/>
    </location>
</feature>
<dbReference type="Gene3D" id="1.25.40.10">
    <property type="entry name" value="Tetratricopeptide repeat domain"/>
    <property type="match status" value="1"/>
</dbReference>